<evidence type="ECO:0000256" key="1">
    <source>
        <dbReference type="ARBA" id="ARBA00023015"/>
    </source>
</evidence>
<accession>A0A3E2XFS3</accession>
<dbReference type="PANTHER" id="PTHR46797:SF23">
    <property type="entry name" value="HTH-TYPE TRANSCRIPTIONAL REGULATOR SUTR"/>
    <property type="match status" value="1"/>
</dbReference>
<dbReference type="Gene3D" id="2.60.120.10">
    <property type="entry name" value="Jelly Rolls"/>
    <property type="match status" value="1"/>
</dbReference>
<dbReference type="InterPro" id="IPR013096">
    <property type="entry name" value="Cupin_2"/>
</dbReference>
<organism evidence="5 6">
    <name type="scientific">Coprococcus catus</name>
    <dbReference type="NCBI Taxonomy" id="116085"/>
    <lineage>
        <taxon>Bacteria</taxon>
        <taxon>Bacillati</taxon>
        <taxon>Bacillota</taxon>
        <taxon>Clostridia</taxon>
        <taxon>Lachnospirales</taxon>
        <taxon>Lachnospiraceae</taxon>
        <taxon>Coprococcus</taxon>
    </lineage>
</organism>
<dbReference type="PROSITE" id="PS50943">
    <property type="entry name" value="HTH_CROC1"/>
    <property type="match status" value="1"/>
</dbReference>
<keyword evidence="6" id="KW-1185">Reference proteome</keyword>
<dbReference type="PANTHER" id="PTHR46797">
    <property type="entry name" value="HTH-TYPE TRANSCRIPTIONAL REGULATOR"/>
    <property type="match status" value="1"/>
</dbReference>
<dbReference type="GO" id="GO:0003700">
    <property type="term" value="F:DNA-binding transcription factor activity"/>
    <property type="evidence" value="ECO:0007669"/>
    <property type="project" value="TreeGrafter"/>
</dbReference>
<protein>
    <submittedName>
        <fullName evidence="5">XRE family transcriptional regulator</fullName>
    </submittedName>
</protein>
<sequence length="182" mass="20587">MESYLELGERLKEIRGNMGLSLEQVSALTGVSKTMLSQIESSKSIPTIATVFKIANGLKIKVDSLLCGEKKQYYDVININNLSPAIDNHEQVYMYCIFPFSPTTGFEIYYCIYKSGCDHESVTHKNAKMEYITVFQGELEMVVENRSYIVKSGEAIKFDATLHHKYINKGETDVIAQVILSY</sequence>
<dbReference type="Pfam" id="PF01381">
    <property type="entry name" value="HTH_3"/>
    <property type="match status" value="1"/>
</dbReference>
<evidence type="ECO:0000313" key="5">
    <source>
        <dbReference type="EMBL" id="RGC42885.1"/>
    </source>
</evidence>
<dbReference type="EMBL" id="QVFD01000032">
    <property type="protein sequence ID" value="RGC42885.1"/>
    <property type="molecule type" value="Genomic_DNA"/>
</dbReference>
<gene>
    <name evidence="5" type="ORF">DW747_16235</name>
</gene>
<evidence type="ECO:0000313" key="6">
    <source>
        <dbReference type="Proteomes" id="UP000261231"/>
    </source>
</evidence>
<evidence type="ECO:0000256" key="3">
    <source>
        <dbReference type="ARBA" id="ARBA00023163"/>
    </source>
</evidence>
<dbReference type="InterPro" id="IPR010982">
    <property type="entry name" value="Lambda_DNA-bd_dom_sf"/>
</dbReference>
<dbReference type="OrthoDB" id="9781521at2"/>
<dbReference type="CDD" id="cd02209">
    <property type="entry name" value="cupin_XRE_C"/>
    <property type="match status" value="1"/>
</dbReference>
<dbReference type="InterPro" id="IPR014710">
    <property type="entry name" value="RmlC-like_jellyroll"/>
</dbReference>
<keyword evidence="3" id="KW-0804">Transcription</keyword>
<dbReference type="Pfam" id="PF07883">
    <property type="entry name" value="Cupin_2"/>
    <property type="match status" value="1"/>
</dbReference>
<feature type="domain" description="HTH cro/C1-type" evidence="4">
    <location>
        <begin position="11"/>
        <end position="65"/>
    </location>
</feature>
<evidence type="ECO:0000259" key="4">
    <source>
        <dbReference type="PROSITE" id="PS50943"/>
    </source>
</evidence>
<dbReference type="Proteomes" id="UP000261231">
    <property type="component" value="Unassembled WGS sequence"/>
</dbReference>
<dbReference type="RefSeq" id="WP_117541849.1">
    <property type="nucleotide sequence ID" value="NZ_JAJCNA010000037.1"/>
</dbReference>
<dbReference type="InterPro" id="IPR011051">
    <property type="entry name" value="RmlC_Cupin_sf"/>
</dbReference>
<dbReference type="SUPFAM" id="SSF51182">
    <property type="entry name" value="RmlC-like cupins"/>
    <property type="match status" value="1"/>
</dbReference>
<evidence type="ECO:0000256" key="2">
    <source>
        <dbReference type="ARBA" id="ARBA00023125"/>
    </source>
</evidence>
<comment type="caution">
    <text evidence="5">The sequence shown here is derived from an EMBL/GenBank/DDBJ whole genome shotgun (WGS) entry which is preliminary data.</text>
</comment>
<dbReference type="SUPFAM" id="SSF47413">
    <property type="entry name" value="lambda repressor-like DNA-binding domains"/>
    <property type="match status" value="1"/>
</dbReference>
<dbReference type="Gene3D" id="1.10.260.40">
    <property type="entry name" value="lambda repressor-like DNA-binding domains"/>
    <property type="match status" value="1"/>
</dbReference>
<dbReference type="GO" id="GO:0005829">
    <property type="term" value="C:cytosol"/>
    <property type="evidence" value="ECO:0007669"/>
    <property type="project" value="TreeGrafter"/>
</dbReference>
<dbReference type="GO" id="GO:0003677">
    <property type="term" value="F:DNA binding"/>
    <property type="evidence" value="ECO:0007669"/>
    <property type="project" value="UniProtKB-KW"/>
</dbReference>
<proteinExistence type="predicted"/>
<name>A0A3E2XFS3_9FIRM</name>
<dbReference type="CDD" id="cd00093">
    <property type="entry name" value="HTH_XRE"/>
    <property type="match status" value="1"/>
</dbReference>
<dbReference type="InterPro" id="IPR001387">
    <property type="entry name" value="Cro/C1-type_HTH"/>
</dbReference>
<dbReference type="AlphaFoldDB" id="A0A3E2XFS3"/>
<keyword evidence="2" id="KW-0238">DNA-binding</keyword>
<keyword evidence="1" id="KW-0805">Transcription regulation</keyword>
<reference evidence="5 6" key="1">
    <citation type="submission" date="2018-08" db="EMBL/GenBank/DDBJ databases">
        <title>A genome reference for cultivated species of the human gut microbiota.</title>
        <authorList>
            <person name="Zou Y."/>
            <person name="Xue W."/>
            <person name="Luo G."/>
        </authorList>
    </citation>
    <scope>NUCLEOTIDE SEQUENCE [LARGE SCALE GENOMIC DNA]</scope>
    <source>
        <strain evidence="5 6">AM28-39</strain>
    </source>
</reference>
<dbReference type="InterPro" id="IPR050807">
    <property type="entry name" value="TransReg_Diox_bact_type"/>
</dbReference>
<dbReference type="SMART" id="SM00530">
    <property type="entry name" value="HTH_XRE"/>
    <property type="match status" value="1"/>
</dbReference>